<evidence type="ECO:0000313" key="2">
    <source>
        <dbReference type="Proteomes" id="UP001596550"/>
    </source>
</evidence>
<name>A0ABW2LUK5_9FLAO</name>
<dbReference type="Proteomes" id="UP001596550">
    <property type="component" value="Unassembled WGS sequence"/>
</dbReference>
<evidence type="ECO:0008006" key="3">
    <source>
        <dbReference type="Google" id="ProtNLM"/>
    </source>
</evidence>
<gene>
    <name evidence="1" type="ORF">ACFQO9_05925</name>
</gene>
<evidence type="ECO:0000313" key="1">
    <source>
        <dbReference type="EMBL" id="MFC7346259.1"/>
    </source>
</evidence>
<organism evidence="1 2">
    <name type="scientific">Chryseobacterium zhengzhouense</name>
    <dbReference type="NCBI Taxonomy" id="1636086"/>
    <lineage>
        <taxon>Bacteria</taxon>
        <taxon>Pseudomonadati</taxon>
        <taxon>Bacteroidota</taxon>
        <taxon>Flavobacteriia</taxon>
        <taxon>Flavobacteriales</taxon>
        <taxon>Weeksellaceae</taxon>
        <taxon>Chryseobacterium group</taxon>
        <taxon>Chryseobacterium</taxon>
    </lineage>
</organism>
<comment type="caution">
    <text evidence="1">The sequence shown here is derived from an EMBL/GenBank/DDBJ whole genome shotgun (WGS) entry which is preliminary data.</text>
</comment>
<dbReference type="RefSeq" id="WP_378175247.1">
    <property type="nucleotide sequence ID" value="NZ_JBHTCR010000002.1"/>
</dbReference>
<accession>A0ABW2LUK5</accession>
<dbReference type="EMBL" id="JBHTCR010000002">
    <property type="protein sequence ID" value="MFC7346259.1"/>
    <property type="molecule type" value="Genomic_DNA"/>
</dbReference>
<keyword evidence="2" id="KW-1185">Reference proteome</keyword>
<reference evidence="2" key="1">
    <citation type="journal article" date="2019" name="Int. J. Syst. Evol. Microbiol.">
        <title>The Global Catalogue of Microorganisms (GCM) 10K type strain sequencing project: providing services to taxonomists for standard genome sequencing and annotation.</title>
        <authorList>
            <consortium name="The Broad Institute Genomics Platform"/>
            <consortium name="The Broad Institute Genome Sequencing Center for Infectious Disease"/>
            <person name="Wu L."/>
            <person name="Ma J."/>
        </authorList>
    </citation>
    <scope>NUCLEOTIDE SEQUENCE [LARGE SCALE GENOMIC DNA]</scope>
    <source>
        <strain evidence="2">CCUG 54781</strain>
    </source>
</reference>
<proteinExistence type="predicted"/>
<sequence length="319" mass="37257">MMIHFILPGDTLENISEKIKLENPVYLKEFHNTYCRHEDFIQKDELIPGKRLLLPDLKKINEYNARNDAPFKSLERNPEIIFDPVGFAKDFKVKIKESTYDNGKTIENSFSYTVSLKWIKNEFNEHLFYFTKDQFSNLHDTKMGYLAIESMKSLGSIEVYVNSKGELLRTAVSKPILNSFSEIMDRLYDLFPDKYAAIYLEEFEYVVLNPALFDQKMKQDYFLKTYFSSFRTPFRNGKSFFEINFNSDSLPIQQTVNSLENQSEISLVQSLADDTQNDLSFTGNLTVSKDNGLIKNMNVCQSYKQYDIKYTTDFSLESV</sequence>
<protein>
    <recommendedName>
        <fullName evidence="3">LysM domain-containing protein</fullName>
    </recommendedName>
</protein>